<accession>A0A4C1STM7</accession>
<proteinExistence type="predicted"/>
<evidence type="ECO:0000313" key="2">
    <source>
        <dbReference type="EMBL" id="GBP05276.1"/>
    </source>
</evidence>
<dbReference type="AlphaFoldDB" id="A0A4C1STM7"/>
<sequence length="304" mass="33450">MESFRNTSGTIDAGWVARASLKESVDTIPPAVPRRAAREHAHGQTNERALVTVSVDGGPLTDGGNKFPPRLGNEPRGARGARGGARWAELKFRARRAARPSDHRNGKIRPTIMARHGRLLFGTSIPQRRRLLFDTSIPLRRRLLTDTVADSEIVWDRRLNSLQGSGLVRNYGIAEEKNRKRIRSECEPYATAEGSVRYEKERRCGTESSVRTGTEFKNGTVVDTASLSGVSAKGVARIELKNSTQNQSESDNDIGIKGKRTIAAPPALARRQAPREAALAQVKSLIRTNFNLMRVLPPGTSRLT</sequence>
<comment type="caution">
    <text evidence="2">The sequence shown here is derived from an EMBL/GenBank/DDBJ whole genome shotgun (WGS) entry which is preliminary data.</text>
</comment>
<evidence type="ECO:0000256" key="1">
    <source>
        <dbReference type="SAM" id="MobiDB-lite"/>
    </source>
</evidence>
<reference evidence="2 3" key="1">
    <citation type="journal article" date="2019" name="Commun. Biol.">
        <title>The bagworm genome reveals a unique fibroin gene that provides high tensile strength.</title>
        <authorList>
            <person name="Kono N."/>
            <person name="Nakamura H."/>
            <person name="Ohtoshi R."/>
            <person name="Tomita M."/>
            <person name="Numata K."/>
            <person name="Arakawa K."/>
        </authorList>
    </citation>
    <scope>NUCLEOTIDE SEQUENCE [LARGE SCALE GENOMIC DNA]</scope>
</reference>
<evidence type="ECO:0000313" key="3">
    <source>
        <dbReference type="Proteomes" id="UP000299102"/>
    </source>
</evidence>
<keyword evidence="3" id="KW-1185">Reference proteome</keyword>
<dbReference type="EMBL" id="BGZK01000017">
    <property type="protein sequence ID" value="GBP05276.1"/>
    <property type="molecule type" value="Genomic_DNA"/>
</dbReference>
<protein>
    <submittedName>
        <fullName evidence="2">Uncharacterized protein</fullName>
    </submittedName>
</protein>
<feature type="region of interest" description="Disordered" evidence="1">
    <location>
        <begin position="52"/>
        <end position="84"/>
    </location>
</feature>
<gene>
    <name evidence="2" type="ORF">EVAR_76726_1</name>
</gene>
<name>A0A4C1STM7_EUMVA</name>
<organism evidence="2 3">
    <name type="scientific">Eumeta variegata</name>
    <name type="common">Bagworm moth</name>
    <name type="synonym">Eumeta japonica</name>
    <dbReference type="NCBI Taxonomy" id="151549"/>
    <lineage>
        <taxon>Eukaryota</taxon>
        <taxon>Metazoa</taxon>
        <taxon>Ecdysozoa</taxon>
        <taxon>Arthropoda</taxon>
        <taxon>Hexapoda</taxon>
        <taxon>Insecta</taxon>
        <taxon>Pterygota</taxon>
        <taxon>Neoptera</taxon>
        <taxon>Endopterygota</taxon>
        <taxon>Lepidoptera</taxon>
        <taxon>Glossata</taxon>
        <taxon>Ditrysia</taxon>
        <taxon>Tineoidea</taxon>
        <taxon>Psychidae</taxon>
        <taxon>Oiketicinae</taxon>
        <taxon>Eumeta</taxon>
    </lineage>
</organism>
<dbReference type="Proteomes" id="UP000299102">
    <property type="component" value="Unassembled WGS sequence"/>
</dbReference>